<dbReference type="WBParaSite" id="L893_g25532.t1">
    <property type="protein sequence ID" value="L893_g25532.t1"/>
    <property type="gene ID" value="L893_g25532"/>
</dbReference>
<evidence type="ECO:0000313" key="3">
    <source>
        <dbReference type="WBParaSite" id="L893_g25532.t1"/>
    </source>
</evidence>
<keyword evidence="1" id="KW-0175">Coiled coil</keyword>
<dbReference type="Gene3D" id="6.10.140.920">
    <property type="match status" value="1"/>
</dbReference>
<organism evidence="2 3">
    <name type="scientific">Steinernema glaseri</name>
    <dbReference type="NCBI Taxonomy" id="37863"/>
    <lineage>
        <taxon>Eukaryota</taxon>
        <taxon>Metazoa</taxon>
        <taxon>Ecdysozoa</taxon>
        <taxon>Nematoda</taxon>
        <taxon>Chromadorea</taxon>
        <taxon>Rhabditida</taxon>
        <taxon>Tylenchina</taxon>
        <taxon>Panagrolaimomorpha</taxon>
        <taxon>Strongyloidoidea</taxon>
        <taxon>Steinernematidae</taxon>
        <taxon>Steinernema</taxon>
    </lineage>
</organism>
<dbReference type="Proteomes" id="UP000095287">
    <property type="component" value="Unplaced"/>
</dbReference>
<name>A0A1I7ZEA4_9BILA</name>
<proteinExistence type="predicted"/>
<dbReference type="AlphaFoldDB" id="A0A1I7ZEA4"/>
<sequence length="137" mass="15529">MIIARYHPDAHFAAKVFACFLAGLRGQYMHLAFTIWVGRSPSTGEVHLKPVDGAMEDEIREMKAHIAILESMLKKFKGTIDSVMARDAQLERVLKTTQNKLAELERVEKENSLLKARIAELEEITGEKSENSVLQYQ</sequence>
<evidence type="ECO:0000256" key="1">
    <source>
        <dbReference type="SAM" id="Coils"/>
    </source>
</evidence>
<accession>A0A1I7ZEA4</accession>
<evidence type="ECO:0000313" key="2">
    <source>
        <dbReference type="Proteomes" id="UP000095287"/>
    </source>
</evidence>
<protein>
    <submittedName>
        <fullName evidence="3">PKcGMP_CC domain-containing protein</fullName>
    </submittedName>
</protein>
<keyword evidence="2" id="KW-1185">Reference proteome</keyword>
<feature type="coiled-coil region" evidence="1">
    <location>
        <begin position="87"/>
        <end position="124"/>
    </location>
</feature>
<reference evidence="3" key="1">
    <citation type="submission" date="2016-11" db="UniProtKB">
        <authorList>
            <consortium name="WormBaseParasite"/>
        </authorList>
    </citation>
    <scope>IDENTIFICATION</scope>
</reference>